<evidence type="ECO:0000256" key="4">
    <source>
        <dbReference type="ARBA" id="ARBA00022692"/>
    </source>
</evidence>
<keyword evidence="7 10" id="KW-0067">ATP-binding</keyword>
<dbReference type="GO" id="GO:0007165">
    <property type="term" value="P:signal transduction"/>
    <property type="evidence" value="ECO:0007669"/>
    <property type="project" value="UniProtKB-ARBA"/>
</dbReference>
<evidence type="ECO:0000256" key="7">
    <source>
        <dbReference type="ARBA" id="ARBA00022840"/>
    </source>
</evidence>
<evidence type="ECO:0000256" key="12">
    <source>
        <dbReference type="SAM" id="MobiDB-lite"/>
    </source>
</evidence>
<sequence>MAEATGGSNGHLAINLAYGAQASGNVNGVVTNKSAPLFLISRDEEDLRCSGGAACTTAANAPPERRGTTEALDAEKLRSVVEKNSIAAYQDVLHPFAHITRRLRFGKAPGGARVGHAPDTTDKRGNVKKKALLLAVRKDKKVVVVPVLLLFLCMGLGLWGVFAASAQERRQRLTNAQNRAADKAQSIASELRACYLPVKVMQSFVTRYPDFPTLNATFPSLADELLSLTAAGSIANMQLAPLGVLRAIEPLKGNEAALGHDLLADPKNREFALKTIASHNLTLAGPYMLVQGFMGAPARYPIFVRDVEAGDTFGTGRDATNCPICYDPATRTKFWGFATVLIHWDRFVYSVVRIDDLSHQGLYFQLTRPDDLNSSHTLLMAGRSVSLRDPVQVYIEVPNNEWCLSVADSRGWSPNWEWPLVAMVVVMSLLLSVLVGLALVGRAQQRMLLEEVLSANQQLEDAATALLSEKERMEALLRRQYNLIECLGLDPGASITDGGGGGGGGRGGGGGGSVNGGGSNGALGGGVASVGHSGPLQAEVHASPADKIEEMRKKLLTGNRMSGGAGGKGGGGGRPSGGGGGADGVANGGGGGSSNRQSSNGEGGGGGGLPDQELVLGEMIGEGTFGKVYRGLWRSTEVAIKTMILPTNMSGKEKREKMAVMEAAISSSLAHPNVVATYTYQIKPLKDSSYSPHTAGRPSDDLTASAIIVGNDMATTDCGGSCYQQRLDDPLAPFKEDIDEAQGHRPAAAGGGGIHSYEVQLVLEYCDKGCLREALDAGIFFGQTGLNFSAILDTAADVAKALLHLHLNDVVHGDLKADNVMLKSSGREGGGVMAKVADFGLAIKMDHLKTHVSATFQGTLTHMAPEVLLHGQMSKAADVYAFGITLWEMFTGGLPYQGVPGALLGHLISREGKRPTFPPGTPAGFRELAERCWHRDVAQRPGFEEILSTLTALRAAQPSPTPALSYTAMTPEQRNAAKLVAREGAAASLRRRLEEAASARQSSASAPLPRLHHHYHGRKGSGSGAAGSVSGSGAVSSSGAPPAASGAPPPRPHRQPSTSGDGCHPRSMHSPRCGSSRRGGRSRSKGDDPIIMVGGRNVSLSNAITSKSVVLEPISETRFEGDPDAPAQDPFAA</sequence>
<feature type="coiled-coil region" evidence="11">
    <location>
        <begin position="449"/>
        <end position="479"/>
    </location>
</feature>
<dbReference type="SMART" id="SM00220">
    <property type="entry name" value="S_TKc"/>
    <property type="match status" value="1"/>
</dbReference>
<dbReference type="OrthoDB" id="540454at2759"/>
<dbReference type="PANTHER" id="PTHR44329">
    <property type="entry name" value="SERINE/THREONINE-PROTEIN KINASE TNNI3K-RELATED"/>
    <property type="match status" value="1"/>
</dbReference>
<dbReference type="GO" id="GO:0005524">
    <property type="term" value="F:ATP binding"/>
    <property type="evidence" value="ECO:0007669"/>
    <property type="project" value="UniProtKB-UniRule"/>
</dbReference>
<proteinExistence type="predicted"/>
<name>A0A9W6BDN2_9CHLO</name>
<dbReference type="Proteomes" id="UP001165080">
    <property type="component" value="Unassembled WGS sequence"/>
</dbReference>
<evidence type="ECO:0000256" key="9">
    <source>
        <dbReference type="ARBA" id="ARBA00023136"/>
    </source>
</evidence>
<dbReference type="InterPro" id="IPR011009">
    <property type="entry name" value="Kinase-like_dom_sf"/>
</dbReference>
<comment type="caution">
    <text evidence="16">The sequence shown here is derived from an EMBL/GenBank/DDBJ whole genome shotgun (WGS) entry which is preliminary data.</text>
</comment>
<evidence type="ECO:0000256" key="11">
    <source>
        <dbReference type="SAM" id="Coils"/>
    </source>
</evidence>
<feature type="transmembrane region" description="Helical" evidence="13">
    <location>
        <begin position="418"/>
        <end position="440"/>
    </location>
</feature>
<keyword evidence="3" id="KW-0808">Transferase</keyword>
<evidence type="ECO:0000256" key="10">
    <source>
        <dbReference type="PROSITE-ProRule" id="PRU10141"/>
    </source>
</evidence>
<dbReference type="Gene3D" id="3.30.200.20">
    <property type="entry name" value="Phosphorylase Kinase, domain 1"/>
    <property type="match status" value="1"/>
</dbReference>
<dbReference type="InterPro" id="IPR017441">
    <property type="entry name" value="Protein_kinase_ATP_BS"/>
</dbReference>
<feature type="region of interest" description="Disordered" evidence="12">
    <location>
        <begin position="498"/>
        <end position="517"/>
    </location>
</feature>
<feature type="transmembrane region" description="Helical" evidence="13">
    <location>
        <begin position="142"/>
        <end position="162"/>
    </location>
</feature>
<keyword evidence="17" id="KW-1185">Reference proteome</keyword>
<feature type="compositionally biased region" description="Low complexity" evidence="12">
    <location>
        <begin position="1026"/>
        <end position="1046"/>
    </location>
</feature>
<dbReference type="SUPFAM" id="SSF56112">
    <property type="entry name" value="Protein kinase-like (PK-like)"/>
    <property type="match status" value="1"/>
</dbReference>
<evidence type="ECO:0000256" key="1">
    <source>
        <dbReference type="ARBA" id="ARBA00004370"/>
    </source>
</evidence>
<reference evidence="16 17" key="1">
    <citation type="journal article" date="2023" name="Commun. Biol.">
        <title>Reorganization of the ancestral sex-determining regions during the evolution of trioecy in Pleodorina starrii.</title>
        <authorList>
            <person name="Takahashi K."/>
            <person name="Suzuki S."/>
            <person name="Kawai-Toyooka H."/>
            <person name="Yamamoto K."/>
            <person name="Hamaji T."/>
            <person name="Ootsuki R."/>
            <person name="Yamaguchi H."/>
            <person name="Kawachi M."/>
            <person name="Higashiyama T."/>
            <person name="Nozaki H."/>
        </authorList>
    </citation>
    <scope>NUCLEOTIDE SEQUENCE [LARGE SCALE GENOMIC DNA]</scope>
    <source>
        <strain evidence="16 17">NIES-4479</strain>
    </source>
</reference>
<dbReference type="PROSITE" id="PS00107">
    <property type="entry name" value="PROTEIN_KINASE_ATP"/>
    <property type="match status" value="1"/>
</dbReference>
<dbReference type="PANTHER" id="PTHR44329:SF214">
    <property type="entry name" value="PROTEIN KINASE DOMAIN-CONTAINING PROTEIN"/>
    <property type="match status" value="1"/>
</dbReference>
<dbReference type="GO" id="GO:0004674">
    <property type="term" value="F:protein serine/threonine kinase activity"/>
    <property type="evidence" value="ECO:0007669"/>
    <property type="project" value="UniProtKB-KW"/>
</dbReference>
<dbReference type="InterPro" id="IPR000719">
    <property type="entry name" value="Prot_kinase_dom"/>
</dbReference>
<protein>
    <recommendedName>
        <fullName evidence="18">Protein kinase domain-containing protein</fullName>
    </recommendedName>
</protein>
<comment type="subcellular location">
    <subcellularLocation>
        <location evidence="1">Membrane</location>
    </subcellularLocation>
</comment>
<dbReference type="Gene3D" id="3.30.450.350">
    <property type="entry name" value="CHASE domain"/>
    <property type="match status" value="1"/>
</dbReference>
<dbReference type="PRINTS" id="PR00109">
    <property type="entry name" value="TYRKINASE"/>
</dbReference>
<evidence type="ECO:0000256" key="6">
    <source>
        <dbReference type="ARBA" id="ARBA00022777"/>
    </source>
</evidence>
<dbReference type="PROSITE" id="PS50011">
    <property type="entry name" value="PROTEIN_KINASE_DOM"/>
    <property type="match status" value="1"/>
</dbReference>
<dbReference type="InterPro" id="IPR006189">
    <property type="entry name" value="CHASE_dom"/>
</dbReference>
<evidence type="ECO:0008006" key="18">
    <source>
        <dbReference type="Google" id="ProtNLM"/>
    </source>
</evidence>
<keyword evidence="4 13" id="KW-0812">Transmembrane</keyword>
<keyword evidence="8 13" id="KW-1133">Transmembrane helix</keyword>
<dbReference type="EMBL" id="BRXU01000003">
    <property type="protein sequence ID" value="GLC50164.1"/>
    <property type="molecule type" value="Genomic_DNA"/>
</dbReference>
<feature type="compositionally biased region" description="Basic residues" evidence="12">
    <location>
        <begin position="1010"/>
        <end position="1019"/>
    </location>
</feature>
<feature type="region of interest" description="Disordered" evidence="12">
    <location>
        <begin position="558"/>
        <end position="613"/>
    </location>
</feature>
<dbReference type="InterPro" id="IPR008271">
    <property type="entry name" value="Ser/Thr_kinase_AS"/>
</dbReference>
<dbReference type="PROSITE" id="PS00108">
    <property type="entry name" value="PROTEIN_KINASE_ST"/>
    <property type="match status" value="1"/>
</dbReference>
<feature type="domain" description="CHASE" evidence="15">
    <location>
        <begin position="248"/>
        <end position="405"/>
    </location>
</feature>
<evidence type="ECO:0000256" key="3">
    <source>
        <dbReference type="ARBA" id="ARBA00022679"/>
    </source>
</evidence>
<evidence type="ECO:0000256" key="8">
    <source>
        <dbReference type="ARBA" id="ARBA00022989"/>
    </source>
</evidence>
<dbReference type="Pfam" id="PF07714">
    <property type="entry name" value="PK_Tyr_Ser-Thr"/>
    <property type="match status" value="2"/>
</dbReference>
<feature type="region of interest" description="Disordered" evidence="12">
    <location>
        <begin position="991"/>
        <end position="1094"/>
    </location>
</feature>
<feature type="binding site" evidence="10">
    <location>
        <position position="641"/>
    </location>
    <ligand>
        <name>ATP</name>
        <dbReference type="ChEBI" id="CHEBI:30616"/>
    </ligand>
</feature>
<keyword evidence="2" id="KW-0723">Serine/threonine-protein kinase</keyword>
<keyword evidence="9 13" id="KW-0472">Membrane</keyword>
<dbReference type="SMART" id="SM01079">
    <property type="entry name" value="CHASE"/>
    <property type="match status" value="1"/>
</dbReference>
<evidence type="ECO:0000256" key="2">
    <source>
        <dbReference type="ARBA" id="ARBA00022527"/>
    </source>
</evidence>
<evidence type="ECO:0000313" key="17">
    <source>
        <dbReference type="Proteomes" id="UP001165080"/>
    </source>
</evidence>
<keyword evidence="6" id="KW-0418">Kinase</keyword>
<dbReference type="InterPro" id="IPR001245">
    <property type="entry name" value="Ser-Thr/Tyr_kinase_cat_dom"/>
</dbReference>
<keyword evidence="5 10" id="KW-0547">Nucleotide-binding</keyword>
<evidence type="ECO:0000256" key="13">
    <source>
        <dbReference type="SAM" id="Phobius"/>
    </source>
</evidence>
<evidence type="ECO:0000256" key="5">
    <source>
        <dbReference type="ARBA" id="ARBA00022741"/>
    </source>
</evidence>
<keyword evidence="11" id="KW-0175">Coiled coil</keyword>
<dbReference type="PROSITE" id="PS50839">
    <property type="entry name" value="CHASE"/>
    <property type="match status" value="1"/>
</dbReference>
<gene>
    <name evidence="16" type="primary">PLEST000337</name>
    <name evidence="16" type="ORF">PLESTB_000349600</name>
</gene>
<dbReference type="Gene3D" id="1.10.510.10">
    <property type="entry name" value="Transferase(Phosphotransferase) domain 1"/>
    <property type="match status" value="1"/>
</dbReference>
<feature type="compositionally biased region" description="Gly residues" evidence="12">
    <location>
        <begin position="561"/>
        <end position="593"/>
    </location>
</feature>
<dbReference type="InterPro" id="IPR042240">
    <property type="entry name" value="CHASE_sf"/>
</dbReference>
<dbReference type="GO" id="GO:0016020">
    <property type="term" value="C:membrane"/>
    <property type="evidence" value="ECO:0007669"/>
    <property type="project" value="UniProtKB-SubCell"/>
</dbReference>
<feature type="domain" description="Protein kinase" evidence="14">
    <location>
        <begin position="614"/>
        <end position="953"/>
    </location>
</feature>
<dbReference type="InterPro" id="IPR051681">
    <property type="entry name" value="Ser/Thr_Kinases-Pseudokinases"/>
</dbReference>
<accession>A0A9W6BDN2</accession>
<dbReference type="Pfam" id="PF03924">
    <property type="entry name" value="CHASE"/>
    <property type="match status" value="1"/>
</dbReference>
<evidence type="ECO:0000259" key="15">
    <source>
        <dbReference type="PROSITE" id="PS50839"/>
    </source>
</evidence>
<dbReference type="AlphaFoldDB" id="A0A9W6BDN2"/>
<organism evidence="16 17">
    <name type="scientific">Pleodorina starrii</name>
    <dbReference type="NCBI Taxonomy" id="330485"/>
    <lineage>
        <taxon>Eukaryota</taxon>
        <taxon>Viridiplantae</taxon>
        <taxon>Chlorophyta</taxon>
        <taxon>core chlorophytes</taxon>
        <taxon>Chlorophyceae</taxon>
        <taxon>CS clade</taxon>
        <taxon>Chlamydomonadales</taxon>
        <taxon>Volvocaceae</taxon>
        <taxon>Pleodorina</taxon>
    </lineage>
</organism>
<evidence type="ECO:0000259" key="14">
    <source>
        <dbReference type="PROSITE" id="PS50011"/>
    </source>
</evidence>
<evidence type="ECO:0000313" key="16">
    <source>
        <dbReference type="EMBL" id="GLC50164.1"/>
    </source>
</evidence>